<feature type="region of interest" description="Disordered" evidence="1">
    <location>
        <begin position="1"/>
        <end position="49"/>
    </location>
</feature>
<dbReference type="AlphaFoldDB" id="A0A4C1WCF9"/>
<reference evidence="2 3" key="1">
    <citation type="journal article" date="2019" name="Commun. Biol.">
        <title>The bagworm genome reveals a unique fibroin gene that provides high tensile strength.</title>
        <authorList>
            <person name="Kono N."/>
            <person name="Nakamura H."/>
            <person name="Ohtoshi R."/>
            <person name="Tomita M."/>
            <person name="Numata K."/>
            <person name="Arakawa K."/>
        </authorList>
    </citation>
    <scope>NUCLEOTIDE SEQUENCE [LARGE SCALE GENOMIC DNA]</scope>
</reference>
<name>A0A4C1WCF9_EUMVA</name>
<comment type="caution">
    <text evidence="2">The sequence shown here is derived from an EMBL/GenBank/DDBJ whole genome shotgun (WGS) entry which is preliminary data.</text>
</comment>
<dbReference type="OrthoDB" id="411823at2759"/>
<evidence type="ECO:0000256" key="1">
    <source>
        <dbReference type="SAM" id="MobiDB-lite"/>
    </source>
</evidence>
<evidence type="ECO:0008006" key="4">
    <source>
        <dbReference type="Google" id="ProtNLM"/>
    </source>
</evidence>
<feature type="compositionally biased region" description="Polar residues" evidence="1">
    <location>
        <begin position="1"/>
        <end position="11"/>
    </location>
</feature>
<proteinExistence type="predicted"/>
<dbReference type="Proteomes" id="UP000299102">
    <property type="component" value="Unassembled WGS sequence"/>
</dbReference>
<dbReference type="EMBL" id="BGZK01000511">
    <property type="protein sequence ID" value="GBP47844.1"/>
    <property type="molecule type" value="Genomic_DNA"/>
</dbReference>
<keyword evidence="3" id="KW-1185">Reference proteome</keyword>
<evidence type="ECO:0000313" key="2">
    <source>
        <dbReference type="EMBL" id="GBP47844.1"/>
    </source>
</evidence>
<evidence type="ECO:0000313" key="3">
    <source>
        <dbReference type="Proteomes" id="UP000299102"/>
    </source>
</evidence>
<gene>
    <name evidence="2" type="ORF">EVAR_43535_1</name>
</gene>
<sequence>MSSAAPIQRNATAGRFFSDDGVDTDDPHHAKVRRQTDEDDQLPAISEKLPGVDPPFTGAEVKTALKAFHPLRPRVLMGSCRSFLMSPKLIKRLEIYSPSVKGDMRSPFRSPEVVRAIYISVIELIVLYASCAWGPATGNLSVRKMLDAVQRRVALKACRGSVYSLPAFYLKRGKDLGNTFVDRELEKPVYFSDLPHPAHVPEIGYENVENLEFQTLNRLAMVGPHIYIDGNRIEGKVGAALTEWQDGELRLNPFCTVFQAKIVALQRAI</sequence>
<accession>A0A4C1WCF9</accession>
<organism evidence="2 3">
    <name type="scientific">Eumeta variegata</name>
    <name type="common">Bagworm moth</name>
    <name type="synonym">Eumeta japonica</name>
    <dbReference type="NCBI Taxonomy" id="151549"/>
    <lineage>
        <taxon>Eukaryota</taxon>
        <taxon>Metazoa</taxon>
        <taxon>Ecdysozoa</taxon>
        <taxon>Arthropoda</taxon>
        <taxon>Hexapoda</taxon>
        <taxon>Insecta</taxon>
        <taxon>Pterygota</taxon>
        <taxon>Neoptera</taxon>
        <taxon>Endopterygota</taxon>
        <taxon>Lepidoptera</taxon>
        <taxon>Glossata</taxon>
        <taxon>Ditrysia</taxon>
        <taxon>Tineoidea</taxon>
        <taxon>Psychidae</taxon>
        <taxon>Oiketicinae</taxon>
        <taxon>Eumeta</taxon>
    </lineage>
</organism>
<protein>
    <recommendedName>
        <fullName evidence="4">115 kDa protein in type-1 retrotransposable element R1DM</fullName>
    </recommendedName>
</protein>